<dbReference type="Pfam" id="PF04675">
    <property type="entry name" value="DNA_ligase_A_N"/>
    <property type="match status" value="1"/>
</dbReference>
<keyword evidence="1" id="KW-0436">Ligase</keyword>
<dbReference type="Gene3D" id="1.10.3260.10">
    <property type="entry name" value="DNA ligase, ATP-dependent, N-terminal domain"/>
    <property type="match status" value="1"/>
</dbReference>
<dbReference type="PANTHER" id="PTHR45997">
    <property type="entry name" value="DNA LIGASE 4"/>
    <property type="match status" value="1"/>
</dbReference>
<organism evidence="3 4">
    <name type="scientific">Vanrija pseudolonga</name>
    <dbReference type="NCBI Taxonomy" id="143232"/>
    <lineage>
        <taxon>Eukaryota</taxon>
        <taxon>Fungi</taxon>
        <taxon>Dikarya</taxon>
        <taxon>Basidiomycota</taxon>
        <taxon>Agaricomycotina</taxon>
        <taxon>Tremellomycetes</taxon>
        <taxon>Trichosporonales</taxon>
        <taxon>Trichosporonaceae</taxon>
        <taxon>Vanrija</taxon>
    </lineage>
</organism>
<sequence>MDIPFESFADLVYRMGHPPDSKKRSLPDGSSPKLPPEKIFLSWINHHGRPLARHTGKRLFRLLFPHDGTRRRYGLKEKRLAVHLESILCIKGLAQWDCVDWEKGGVGGTGCLGQEVHNSMARKLPPETKSNLTLSELDKLLDQLAAPSPYSQLSIPPVDPPDPVVILRQLFRDSNLSANALGVLVQVIMRDLRPLLCPLPTMRTRHPTAMLRLKITAAPQPLNMHLAMWCWNPVMARLYRDGKGDIDWCADAAESVSSSPGQVIPVPPGPVLGVNVQVC</sequence>
<dbReference type="InterPro" id="IPR029710">
    <property type="entry name" value="LIG4"/>
</dbReference>
<evidence type="ECO:0000259" key="2">
    <source>
        <dbReference type="Pfam" id="PF04675"/>
    </source>
</evidence>
<proteinExistence type="predicted"/>
<dbReference type="GO" id="GO:0006297">
    <property type="term" value="P:nucleotide-excision repair, DNA gap filling"/>
    <property type="evidence" value="ECO:0007669"/>
    <property type="project" value="TreeGrafter"/>
</dbReference>
<dbReference type="GO" id="GO:0003910">
    <property type="term" value="F:DNA ligase (ATP) activity"/>
    <property type="evidence" value="ECO:0007669"/>
    <property type="project" value="InterPro"/>
</dbReference>
<dbReference type="PANTHER" id="PTHR45997:SF1">
    <property type="entry name" value="DNA LIGASE 4"/>
    <property type="match status" value="1"/>
</dbReference>
<gene>
    <name evidence="3" type="primary">lig1</name>
    <name evidence="3" type="ORF">LOC62_01G001163</name>
</gene>
<evidence type="ECO:0000256" key="1">
    <source>
        <dbReference type="ARBA" id="ARBA00022598"/>
    </source>
</evidence>
<dbReference type="GO" id="GO:0006303">
    <property type="term" value="P:double-strand break repair via nonhomologous end joining"/>
    <property type="evidence" value="ECO:0007669"/>
    <property type="project" value="TreeGrafter"/>
</dbReference>
<dbReference type="GO" id="GO:0032807">
    <property type="term" value="C:DNA ligase IV complex"/>
    <property type="evidence" value="ECO:0007669"/>
    <property type="project" value="TreeGrafter"/>
</dbReference>
<dbReference type="GO" id="GO:0006310">
    <property type="term" value="P:DNA recombination"/>
    <property type="evidence" value="ECO:0007669"/>
    <property type="project" value="InterPro"/>
</dbReference>
<dbReference type="Proteomes" id="UP000827549">
    <property type="component" value="Chromosome 1"/>
</dbReference>
<dbReference type="EMBL" id="CP086714">
    <property type="protein sequence ID" value="WOO77590.1"/>
    <property type="molecule type" value="Genomic_DNA"/>
</dbReference>
<dbReference type="GO" id="GO:0003677">
    <property type="term" value="F:DNA binding"/>
    <property type="evidence" value="ECO:0007669"/>
    <property type="project" value="InterPro"/>
</dbReference>
<accession>A0AAF0Y0I9</accession>
<evidence type="ECO:0000313" key="3">
    <source>
        <dbReference type="EMBL" id="WOO77590.1"/>
    </source>
</evidence>
<dbReference type="AlphaFoldDB" id="A0AAF0Y0I9"/>
<dbReference type="InterPro" id="IPR036599">
    <property type="entry name" value="DNA_ligase_N_sf"/>
</dbReference>
<dbReference type="GO" id="GO:0005524">
    <property type="term" value="F:ATP binding"/>
    <property type="evidence" value="ECO:0007669"/>
    <property type="project" value="InterPro"/>
</dbReference>
<evidence type="ECO:0000313" key="4">
    <source>
        <dbReference type="Proteomes" id="UP000827549"/>
    </source>
</evidence>
<dbReference type="InterPro" id="IPR012308">
    <property type="entry name" value="DNA_ligase_ATP-dep_N"/>
</dbReference>
<keyword evidence="4" id="KW-1185">Reference proteome</keyword>
<dbReference type="RefSeq" id="XP_062623622.1">
    <property type="nucleotide sequence ID" value="XM_062767638.1"/>
</dbReference>
<protein>
    <recommendedName>
        <fullName evidence="2">DNA ligase ATP-dependent N-terminal domain-containing protein</fullName>
    </recommendedName>
</protein>
<name>A0AAF0Y0I9_9TREE</name>
<reference evidence="3" key="1">
    <citation type="submission" date="2023-10" db="EMBL/GenBank/DDBJ databases">
        <authorList>
            <person name="Noh H."/>
        </authorList>
    </citation>
    <scope>NUCLEOTIDE SEQUENCE</scope>
    <source>
        <strain evidence="3">DUCC4014</strain>
    </source>
</reference>
<feature type="domain" description="DNA ligase ATP-dependent N-terminal" evidence="2">
    <location>
        <begin position="58"/>
        <end position="193"/>
    </location>
</feature>
<dbReference type="GeneID" id="87804420"/>